<sequence>MLPIMLTFTATTYLSRLFHFRLSSFTDLIVVIFLSILSIHYI</sequence>
<keyword evidence="1" id="KW-1133">Transmembrane helix</keyword>
<keyword evidence="1" id="KW-0472">Membrane</keyword>
<protein>
    <submittedName>
        <fullName evidence="2">Uncharacterized protein</fullName>
    </submittedName>
</protein>
<keyword evidence="1" id="KW-0812">Transmembrane</keyword>
<proteinExistence type="predicted"/>
<organism evidence="2">
    <name type="scientific">Inoviridae sp. ctwVE22</name>
    <dbReference type="NCBI Taxonomy" id="2825786"/>
    <lineage>
        <taxon>Viruses</taxon>
        <taxon>Monodnaviria</taxon>
        <taxon>Loebvirae</taxon>
        <taxon>Hofneiviricota</taxon>
        <taxon>Faserviricetes</taxon>
        <taxon>Tubulavirales</taxon>
        <taxon>Inoviridae</taxon>
    </lineage>
</organism>
<name>A0A8S5U0F6_9VIRU</name>
<evidence type="ECO:0000256" key="1">
    <source>
        <dbReference type="SAM" id="Phobius"/>
    </source>
</evidence>
<evidence type="ECO:0000313" key="2">
    <source>
        <dbReference type="EMBL" id="DAF87926.1"/>
    </source>
</evidence>
<reference evidence="2" key="1">
    <citation type="journal article" date="2021" name="Proc. Natl. Acad. Sci. U.S.A.">
        <title>A Catalog of Tens of Thousands of Viruses from Human Metagenomes Reveals Hidden Associations with Chronic Diseases.</title>
        <authorList>
            <person name="Tisza M.J."/>
            <person name="Buck C.B."/>
        </authorList>
    </citation>
    <scope>NUCLEOTIDE SEQUENCE</scope>
    <source>
        <strain evidence="2">CtwVE22</strain>
    </source>
</reference>
<accession>A0A8S5U0F6</accession>
<dbReference type="EMBL" id="BK015972">
    <property type="protein sequence ID" value="DAF87926.1"/>
    <property type="molecule type" value="Genomic_DNA"/>
</dbReference>
<feature type="transmembrane region" description="Helical" evidence="1">
    <location>
        <begin position="20"/>
        <end position="41"/>
    </location>
</feature>